<dbReference type="InterPro" id="IPR010071">
    <property type="entry name" value="AA_adenyl_dom"/>
</dbReference>
<keyword evidence="7" id="KW-1185">Reference proteome</keyword>
<comment type="caution">
    <text evidence="6">The sequence shown here is derived from an EMBL/GenBank/DDBJ whole genome shotgun (WGS) entry which is preliminary data.</text>
</comment>
<dbReference type="GO" id="GO:0044550">
    <property type="term" value="P:secondary metabolite biosynthetic process"/>
    <property type="evidence" value="ECO:0007669"/>
    <property type="project" value="TreeGrafter"/>
</dbReference>
<feature type="region of interest" description="Disordered" evidence="4">
    <location>
        <begin position="1"/>
        <end position="26"/>
    </location>
</feature>
<keyword evidence="1" id="KW-0596">Phosphopantetheine</keyword>
<dbReference type="NCBIfam" id="TIGR01733">
    <property type="entry name" value="AA-adenyl-dom"/>
    <property type="match status" value="2"/>
</dbReference>
<evidence type="ECO:0000259" key="5">
    <source>
        <dbReference type="PROSITE" id="PS50075"/>
    </source>
</evidence>
<dbReference type="PANTHER" id="PTHR45527">
    <property type="entry name" value="NONRIBOSOMAL PEPTIDE SYNTHETASE"/>
    <property type="match status" value="1"/>
</dbReference>
<protein>
    <submittedName>
        <fullName evidence="6">AMP-dependent synthetase/ligase</fullName>
    </submittedName>
</protein>
<dbReference type="InterPro" id="IPR006162">
    <property type="entry name" value="Ppantetheine_attach_site"/>
</dbReference>
<dbReference type="SUPFAM" id="SSF47336">
    <property type="entry name" value="ACP-like"/>
    <property type="match status" value="5"/>
</dbReference>
<dbReference type="InterPro" id="IPR036736">
    <property type="entry name" value="ACP-like_sf"/>
</dbReference>
<dbReference type="SUPFAM" id="SSF56801">
    <property type="entry name" value="Acetyl-CoA synthetase-like"/>
    <property type="match status" value="5"/>
</dbReference>
<dbReference type="Gene3D" id="1.10.1200.10">
    <property type="entry name" value="ACP-like"/>
    <property type="match status" value="5"/>
</dbReference>
<keyword evidence="2" id="KW-0597">Phosphoprotein</keyword>
<organism evidence="6 7">
    <name type="scientific">Penicillium patulum</name>
    <name type="common">Penicillium griseofulvum</name>
    <dbReference type="NCBI Taxonomy" id="5078"/>
    <lineage>
        <taxon>Eukaryota</taxon>
        <taxon>Fungi</taxon>
        <taxon>Dikarya</taxon>
        <taxon>Ascomycota</taxon>
        <taxon>Pezizomycotina</taxon>
        <taxon>Eurotiomycetes</taxon>
        <taxon>Eurotiomycetidae</taxon>
        <taxon>Eurotiales</taxon>
        <taxon>Aspergillaceae</taxon>
        <taxon>Penicillium</taxon>
    </lineage>
</organism>
<evidence type="ECO:0000256" key="3">
    <source>
        <dbReference type="ARBA" id="ARBA00022598"/>
    </source>
</evidence>
<dbReference type="Pfam" id="PF00668">
    <property type="entry name" value="Condensation"/>
    <property type="match status" value="5"/>
</dbReference>
<name>A0A135LA62_PENPA</name>
<dbReference type="InterPro" id="IPR023213">
    <property type="entry name" value="CAT-like_dom_sf"/>
</dbReference>
<feature type="domain" description="Carrier" evidence="5">
    <location>
        <begin position="4901"/>
        <end position="4977"/>
    </location>
</feature>
<gene>
    <name evidence="6" type="ORF">PGRI_046970</name>
</gene>
<dbReference type="RefSeq" id="XP_040644377.1">
    <property type="nucleotide sequence ID" value="XM_040792410.1"/>
</dbReference>
<dbReference type="GO" id="GO:0005737">
    <property type="term" value="C:cytoplasm"/>
    <property type="evidence" value="ECO:0007669"/>
    <property type="project" value="TreeGrafter"/>
</dbReference>
<dbReference type="FunFam" id="3.40.50.12780:FF:000014">
    <property type="entry name" value="Nonribosomal peptide synthetase 1"/>
    <property type="match status" value="1"/>
</dbReference>
<dbReference type="Gene3D" id="3.40.50.12780">
    <property type="entry name" value="N-terminal domain of ligase-like"/>
    <property type="match status" value="5"/>
</dbReference>
<dbReference type="OMA" id="CTGVQKS"/>
<dbReference type="PROSITE" id="PS50075">
    <property type="entry name" value="CARRIER"/>
    <property type="match status" value="5"/>
</dbReference>
<dbReference type="Proteomes" id="UP000070168">
    <property type="component" value="Unassembled WGS sequence"/>
</dbReference>
<dbReference type="InterPro" id="IPR042099">
    <property type="entry name" value="ANL_N_sf"/>
</dbReference>
<dbReference type="InterPro" id="IPR001242">
    <property type="entry name" value="Condensation_dom"/>
</dbReference>
<dbReference type="OrthoDB" id="416786at2759"/>
<feature type="domain" description="Carrier" evidence="5">
    <location>
        <begin position="3812"/>
        <end position="3888"/>
    </location>
</feature>
<dbReference type="SUPFAM" id="SSF52777">
    <property type="entry name" value="CoA-dependent acyltransferases"/>
    <property type="match status" value="10"/>
</dbReference>
<feature type="domain" description="Carrier" evidence="5">
    <location>
        <begin position="574"/>
        <end position="650"/>
    </location>
</feature>
<feature type="domain" description="Carrier" evidence="5">
    <location>
        <begin position="1666"/>
        <end position="1742"/>
    </location>
</feature>
<dbReference type="CDD" id="cd05918">
    <property type="entry name" value="A_NRPS_SidN3_like"/>
    <property type="match status" value="5"/>
</dbReference>
<dbReference type="SMART" id="SM00823">
    <property type="entry name" value="PKS_PP"/>
    <property type="match status" value="4"/>
</dbReference>
<evidence type="ECO:0000313" key="6">
    <source>
        <dbReference type="EMBL" id="KXG45841.1"/>
    </source>
</evidence>
<dbReference type="InterPro" id="IPR009081">
    <property type="entry name" value="PP-bd_ACP"/>
</dbReference>
<dbReference type="STRING" id="5078.A0A135LA62"/>
<evidence type="ECO:0000256" key="4">
    <source>
        <dbReference type="SAM" id="MobiDB-lite"/>
    </source>
</evidence>
<dbReference type="FunFam" id="3.30.300.30:FF:000015">
    <property type="entry name" value="Nonribosomal peptide synthase SidD"/>
    <property type="match status" value="4"/>
</dbReference>
<dbReference type="GO" id="GO:0031177">
    <property type="term" value="F:phosphopantetheine binding"/>
    <property type="evidence" value="ECO:0007669"/>
    <property type="project" value="InterPro"/>
</dbReference>
<dbReference type="FunFam" id="3.30.559.30:FF:000003">
    <property type="entry name" value="Nonribosomal peptide synthase SidD"/>
    <property type="match status" value="3"/>
</dbReference>
<reference evidence="6 7" key="1">
    <citation type="journal article" date="2016" name="BMC Genomics">
        <title>Genome sequencing and secondary metabolism of the postharvest pathogen Penicillium griseofulvum.</title>
        <authorList>
            <person name="Banani H."/>
            <person name="Marcet-Houben M."/>
            <person name="Ballester A.R."/>
            <person name="Abbruscato P."/>
            <person name="Gonzalez-Candelas L."/>
            <person name="Gabaldon T."/>
            <person name="Spadaro D."/>
        </authorList>
    </citation>
    <scope>NUCLEOTIDE SEQUENCE [LARGE SCALE GENOMIC DNA]</scope>
    <source>
        <strain evidence="6 7">PG3</strain>
    </source>
</reference>
<accession>A0A135LA62</accession>
<dbReference type="Gene3D" id="3.30.300.30">
    <property type="match status" value="5"/>
</dbReference>
<dbReference type="GeneID" id="63707710"/>
<evidence type="ECO:0000256" key="2">
    <source>
        <dbReference type="ARBA" id="ARBA00022553"/>
    </source>
</evidence>
<dbReference type="CDD" id="cd19545">
    <property type="entry name" value="FUM14_C_NRPS-like"/>
    <property type="match status" value="4"/>
</dbReference>
<proteinExistence type="predicted"/>
<evidence type="ECO:0000256" key="1">
    <source>
        <dbReference type="ARBA" id="ARBA00022450"/>
    </source>
</evidence>
<dbReference type="NCBIfam" id="NF003417">
    <property type="entry name" value="PRK04813.1"/>
    <property type="match status" value="5"/>
</dbReference>
<dbReference type="PANTHER" id="PTHR45527:SF1">
    <property type="entry name" value="FATTY ACID SYNTHASE"/>
    <property type="match status" value="1"/>
</dbReference>
<feature type="domain" description="Carrier" evidence="5">
    <location>
        <begin position="2724"/>
        <end position="2799"/>
    </location>
</feature>
<dbReference type="EMBL" id="LHQR01000069">
    <property type="protein sequence ID" value="KXG45841.1"/>
    <property type="molecule type" value="Genomic_DNA"/>
</dbReference>
<dbReference type="Gene3D" id="3.30.559.30">
    <property type="entry name" value="Nonribosomal peptide synthetase, condensation domain"/>
    <property type="match status" value="5"/>
</dbReference>
<dbReference type="PROSITE" id="PS00012">
    <property type="entry name" value="PHOSPHOPANTETHEINE"/>
    <property type="match status" value="4"/>
</dbReference>
<dbReference type="GO" id="GO:0043041">
    <property type="term" value="P:amino acid activation for nonribosomal peptide biosynthetic process"/>
    <property type="evidence" value="ECO:0007669"/>
    <property type="project" value="TreeGrafter"/>
</dbReference>
<dbReference type="Pfam" id="PF00550">
    <property type="entry name" value="PP-binding"/>
    <property type="match status" value="5"/>
</dbReference>
<dbReference type="InterPro" id="IPR020806">
    <property type="entry name" value="PKS_PP-bd"/>
</dbReference>
<keyword evidence="3 6" id="KW-0436">Ligase</keyword>
<dbReference type="PROSITE" id="PS00455">
    <property type="entry name" value="AMP_BINDING"/>
    <property type="match status" value="3"/>
</dbReference>
<dbReference type="GO" id="GO:0016874">
    <property type="term" value="F:ligase activity"/>
    <property type="evidence" value="ECO:0007669"/>
    <property type="project" value="UniProtKB-KW"/>
</dbReference>
<dbReference type="Gene3D" id="3.30.559.10">
    <property type="entry name" value="Chloramphenicol acetyltransferase-like domain"/>
    <property type="match status" value="5"/>
</dbReference>
<dbReference type="FunFam" id="1.10.1200.10:FF:000005">
    <property type="entry name" value="Nonribosomal peptide synthetase 1"/>
    <property type="match status" value="3"/>
</dbReference>
<dbReference type="InterPro" id="IPR020845">
    <property type="entry name" value="AMP-binding_CS"/>
</dbReference>
<evidence type="ECO:0000313" key="7">
    <source>
        <dbReference type="Proteomes" id="UP000070168"/>
    </source>
</evidence>
<dbReference type="InterPro" id="IPR000873">
    <property type="entry name" value="AMP-dep_synth/lig_dom"/>
</dbReference>
<dbReference type="InterPro" id="IPR045851">
    <property type="entry name" value="AMP-bd_C_sf"/>
</dbReference>
<feature type="compositionally biased region" description="Polar residues" evidence="4">
    <location>
        <begin position="1"/>
        <end position="10"/>
    </location>
</feature>
<dbReference type="Pfam" id="PF00501">
    <property type="entry name" value="AMP-binding"/>
    <property type="match status" value="5"/>
</dbReference>
<sequence>MVATNMNEESGLSMPDAPDAGSPSSQELDEIWAKNTVVPESITGCVHDLITEVAQRQPDALAVCAWDGDFTYAQLSTLSDHVAHYLCEMGNPPRSSVTILFPKSRWTCVAMLGIIKAGCAAIALDSTHPDARLRSIIKHAQPKTMICGVATRDRVSRLCDSSILQLDDSMLEIAGTIQHHNLDLPMVSPEDTVYISFTSGTTGEPKGACISHSNVRSAVYHQGTALGFHPKSRVFDFAPYSFDVAWSNVLHTLCAGGCLCVANEQDMVNNLSAVITAFAANLINVTPTVLRTISPIPPTLQTVLLSGEMPYRENVTQWADRVRLLNTYGPTECTWKCTFSRLNRCDEDRPDIGRGVGFCLWIVNPNDSSQLVSPGTPGELYLEGPMVGQGYLFNQEKTSEAFIDNPPWLLSGSPGVPGRQGRLYRTGDLVKTRSDGNILFLGRKDVSQLKIRGQRIEIGDVEHHARACMNDALTIIADIVLPQGSDTPLLALFVHTKDQDHEAVRIVMNNLVHDLDGVLPAFMLPSIYLPIEEIPVAATGKVNRRQLRDIGGSLSLEELLQLQSAILPVQEYRDPSTVREEQLRELWADVLNIPSTRISTADSFLRLGGDSVAAMLLVAAARKANLSVTVADVFKSPVLSDLALIIKENSTFSEVEGITPFSLMGPSSDIQRMREEAAGHCNIEVTQVEDIYPCTALQQGMLSITARSETNNVARTLFELPSRTNLPQFEKAWLCTVQKASILRTRVIDLTSNGLVQVVVDSPIMLKQYENVTDFVKSSVQMGLGVPLCRAGLISGASPSLIMEIHHSLFDGWSTKLILDAIEAEYNGKVTPSEILPFRSFVKYTNGIEKEVSSLYWKTYLEGGSETKTYPSPGYRSEKKVDLNHNITEMSWTQSGTTPSSVVRAALALLLASYTNSNDVRYGATISGRQANVPGIERIAGPTIATVPVRARFDWNQTVESWLEQVQSQAVEATEHEQLGLQQIAGLIEEANLFQLLLVIQPAQQKGSHEVDGLFSRASSVVDSSDQPGSLKIVCKDGEADTVGMYNPYAMMIICQLHESGVELKVNFDSGAISAKQVERMMVQFEHVLRQLCLDECTHMRLRDISVITKDDLADIWTWNAAQLEPKFESITDGLHRRSEAKPEAVLISAWDQQLTAQQVQLWSVTLAGRLIDEGVTPGSIVILAFEKSAWQAVMMLAALRVGAIVLPMSVPVSKTRALQIVESLKPQIAVTSMSSDSSPFHELVPVLGIADIIAPDWKGCDVAVKYSPYCHQPSDPALLLFTSGSTGIPKAIAWSHSALSTNVQAALVAFGLDDTSRVFQFAGYDFDVSTVETLATLLAGACLCIPSETDRKNQLTDAINGYNANWMCLTPSVSETMRPSDLPSIKTVVFAGEKLEYKTATRWLDTQKTVHNWYGPAEASVATSCLVDYDSWRPGMIGQGRAGLAWLVDPKDPNLLAPVGAVAELCMEGSMLAQYAGANGAALNKESFISPSWLQDGHWKTPGRPGPVYRTGDLVAYDSDGCIIYLGRLHDSQRKIRGQRIDLGEIERCIKGFLTGLVDTMLVAEIFSPACGDNDILALFVSPADEADRADPKAYMQNTWPIDALENHLASILPSYMIPRVYIPLSELPIGPTGKTDRRRLREIGGSLTLAQLAEMQPTRKQTRKAATENEKILQQMWAHVLGVEPDVIYATDHFLRLGGDSISAMRLVGIAQTQGLSLTVADVFDFPELENMAEKMVHGESHVDMQDIPPFSLLPLGVDESHCRAYVSQICSVSHDQVLDVYPCTALQEGLLALGARRQGQYVSRSVLPLQSDINPDRLENAWKKTIAKLSIMRTRIVDLPGKGLVQVVLDDIPWRFGQNIQQYLHEDELEPMGLGTQLCRAAIIDRTFIFTISHCLYDGSSLPMILEELQAQYYDQPGRTVTGVEHFIRHLSQISTQESDDFWKAQLSRAEFRSFPVLPSTTYEPQASDFMEHPISLDWPSKGATPSTILRAAWAILASQYVASNDVIFGVTVSGRQANIKGMENCVAPTIATIPIAVSIDWENTVETFLQSLQRQGLDIMPYEQYGLPNIQRANGDRNSGLFQTLLVVQPIATGNSLHEDSHLFKARSFASSLSTLGIDPFNVYGLMVICQLTTSGVNIQMSFDPKIIDKRQIERIVYQLVTVIRQLCTKSPDRITLDTIQTASELDLERFWGQNAELPPNPTVFVHDKITLCAKASPEAIAIDAWDGQFTYGELDQLSTVVARKLIQHLGVKRGSVVPLCFVKTRYMPLAQVAVWKAGAVTLLQSADMPEERMRRTFQHLTVEVALASSERLATVSKYARCITMEQILESPLEEDTTPLPVLEMDDPASVLVSSGSTGEPKHVLWSHRALAANAEEPARRLSVTSSSRMFQFSSYDFDVATLETIIGLTHTACLCIPSEAQRLDGIAVAINHFRANWAFITPSTARLLRPQDVPGLSTIVMGGENMLQDDVERWKGHCAVRNWYGPAEFPAVTVYPADEPNWFSSVIAHIDLFRCWLVDPQNRHRLVPFGAIGEIVVQGPALASGYVRNESLTDKHFYKNPTFLSRGFGTAHPGRQGRVYRTGDLARYDANGYLVFVGRKDAQIKVLGQLVVPKEVETQIQQCLDRPGQRTEVIVDTISPPGGGGMILVGFIVTQDDIDQLTIGLNQKLQMVLPRYAVPSWYIAIPSVPLTTNGKRDRRRLLEIATSSTPSNQRSTGRLPVTTAEITLARLWALTLGIEAETISATDSFLQVGNSIDAMRLVGTAHQHGLLLTVAGVMEFPILEEMARLLQNLKDAPDDSIEPFTLLAPGRDEKLARHQAASACNVNEADIEDVFPCTSLQTGLLALTIKSRGDYTGRNVQELDPSTDVHRFQLAWEELVRTVPILRTRIVDIPGQGFVQVVIREETAWSKAGSVEEYLNQDRQHPMGLGTPLMRCGLFSCKSTNEPTSASSPTPWYFALTMHHSIYDGPSSAMIMGTLKSLYYGETPLRLCPFQTFVKYVCSQNEEAGVKFWKTQFESCEASQFPLLPSASYQPRTDSTYTVVVDNVKWRTDGFTPSTIIRGAFSLVCGQYAISSDVVFGTVVMGRKAPIQGTERIAGPTIATVPVRVQIKSDATISQFLQSIQDQERDMVAHEQTGLSNIRQVSTQAEEACRFQTLLVIQPPEQAMDDTGLFVLQSAEQEEATRYHSFSSYALSVVCNLEPGKLKVEFCYDSAIVQSETIQTMAAHLDRALQSMCTQEKSHTTVGDINMMTQTHLNAIWAWNKEVPAAIDQCMHDLIKRVVQRQPSTVAISAWDGSLTYAELDRLSTRLATYLVGMGVKRNMIVPLCFEKSLYAMLAVLGVMKAGGASLLLDPLLPDSRLDGILQQINPTVILSSITQQQRCGRWVSHPVVLGKGSACFDGEVNGTTESHNLPIVSPDDLLYTVFTSGSTGTPKGCLMHHQQFTSAVIHQQATLEMNPTTRLYDFSSYSFDAVYWCLFHVWNAGGTLCIPSEEERKSDLTESVRRFETTHIFLTPSTARWIDPQRTPTLRYLFLGGEAVLPEDLARWSPHVNTFEVYGPSECSAITLYHRVPKTTTPAVHSIGKGIGVLTWVVDPQNQDRLAPLGTVGELYLEGPLVGQGYFQNEEKTAAAFIENPYWLGLGSPDGTVPGRRGRMYKTGDLVKYHPLTGNLAFVGRKDTQVKLRGQRIELADVEHHVMQCLMDRSSSGAAPTAVAEVIKPIATGRPMLAVFIDCNQSQLADLLSYLEAELPGRVPSYMVPAAYIATPSMPMSTSGKTDRRQLREMGSSLTLELLARSDAPTTTLAPSTASECHLQTLWVEVLGIPAEKIGIESSFVRLGGDSISAMRLASLARMQGLSLSVHSILTTPRLSDMAQAMSALVTIKHNEMEVITPFSLLKHPSEQKIILDDFASQCHIQVSQVEDIFPCTGVQKSLLSMTAKRANSYVARLLLKLRKDVDESRLMDAWEIVSRSSAPILRSRIVNSSTEGLVQGIVDEPLHWDVAQPLQQYLQKYQTRPMGLGTPLTRLAIAEDERNQERYCLLTQHHAIYDGYSLNLLVDEVSKAYDGVLRDDTPVASFQAFIKHVMEVDGGKAKDFWGREFADFEATPFPALPHEDYQPKADSTVRRSLEEFQWPQRDVTPSTIIRASWAILATRYMDSDDVVFGAMVTGRQAPIQGLDRMVAPLMNAVPVRVKLDFQQSVDSLLTNVQKQSIDMIAYEQTELLTIRRIDTNTDRGSRFNTLLVVQPASHSQSIDHPNGPYENPRELVSATQDLDDSNPNAIMIICQLTQTNGLHLEFSFDSKVVDAAQMERIASQFEHVLRQVCMATTQPVDHIQTLSGADLAELWDWNSSVPPAIAECVHSLFTRTAQSYGPQPAICAWDGHLSYSELDQLSNQLASHLIAFGVGPGTVIPLCFEKSMWHPVAALGVMKSGAACLSMDSTQPESRLQSIVRQVNPPVVLASASTAGLAGHLSDAEVMVIDQGYLDSVAKNIPTQPLPTVDPSNVLYVVFTSGSTGTPKGVVTTHQNFASAATHQAEMLRIQPGTRVFDFVSYSFDVSWSNTLQTLICGGCLCIPGESERRNDIAGAFNRMNCNYSYFTPSVVRSLTPSSMPGLKTLAMGGEPIPTTEIARWKEAEAIIGIYGPAECAQALTFTILQPNGPNNHVGYSYGARTWLVQPGCPDRLAPIGAVGELLIEGPTVSRGYFNDSDKTAAAYIQNPSWLLQGAPGFPGRQATLYKTGDLLRYNSDGSLDFLGRKDGMVKLRGQRIELAEVEYHIRANLRHPDLIDGLAAEIITPNNSNPILAVFVALSSLGEERSEEHTLSTLTRLIDGLEDRLSNCLPQYMIPGAYIPIDKIPMTTTDKTDRRTLRQLGAAQSLETLAKLQSHGKPRRAPTTVIEQKLQVLWSEVLGMDANIITADSNFLRIGGESIAAMRLVAAARNEKLSLTVADIFSAPRLSQLALLVQETTVEDSLPLVQPFALLETKDPKAFLTQSVDPLLDPGAGTVIDVLPCTDFQTCAILDAFQDPPSRLPHWIFDLPENVDFARLEWSCRKLVNHYDILRTVFIHTGGRFWQVLLQHLNPAYDNFQSDHDDDITAFVDSICELDRKRIRSFGSSFIRFMAVRSHYGQHRLIFRISHAQFDGFSWDTVLRSLSSLYCGDTIPDQPKFAQYITYRENMKADAFAYWTTRLKLAPTPDWSSVDCSNSNCVYTTMDRLTMKATIPMPEGRLSEGMSPATLFHAACAIVLSRQYQQAHVVFGRLVTGRSMLPSSLQNVVGPSMTEIPISVHIDENATLSTIALQLQRQLIEDSRYETAGMEEIIRNCTDWPDDTKDFGWRTSFQQEDERNFTFLGAESRISFYEPDLLPRNRPEIYATPRDGKLDLEFEGNRQLISEADVQRFIHGLKTVLSNV</sequence>